<organism evidence="1 2">
    <name type="scientific">Dendrolimus kikuchii</name>
    <dbReference type="NCBI Taxonomy" id="765133"/>
    <lineage>
        <taxon>Eukaryota</taxon>
        <taxon>Metazoa</taxon>
        <taxon>Ecdysozoa</taxon>
        <taxon>Arthropoda</taxon>
        <taxon>Hexapoda</taxon>
        <taxon>Insecta</taxon>
        <taxon>Pterygota</taxon>
        <taxon>Neoptera</taxon>
        <taxon>Endopterygota</taxon>
        <taxon>Lepidoptera</taxon>
        <taxon>Glossata</taxon>
        <taxon>Ditrysia</taxon>
        <taxon>Bombycoidea</taxon>
        <taxon>Lasiocampidae</taxon>
        <taxon>Dendrolimus</taxon>
    </lineage>
</organism>
<dbReference type="Proteomes" id="UP000824533">
    <property type="component" value="Linkage Group LG06"/>
</dbReference>
<name>A0ACC1D984_9NEOP</name>
<accession>A0ACC1D984</accession>
<dbReference type="EMBL" id="CM034392">
    <property type="protein sequence ID" value="KAJ0180324.1"/>
    <property type="molecule type" value="Genomic_DNA"/>
</dbReference>
<comment type="caution">
    <text evidence="1">The sequence shown here is derived from an EMBL/GenBank/DDBJ whole genome shotgun (WGS) entry which is preliminary data.</text>
</comment>
<proteinExistence type="predicted"/>
<evidence type="ECO:0000313" key="1">
    <source>
        <dbReference type="EMBL" id="KAJ0180324.1"/>
    </source>
</evidence>
<keyword evidence="2" id="KW-1185">Reference proteome</keyword>
<evidence type="ECO:0000313" key="2">
    <source>
        <dbReference type="Proteomes" id="UP000824533"/>
    </source>
</evidence>
<protein>
    <submittedName>
        <fullName evidence="1">Uncharacterized protein</fullName>
    </submittedName>
</protein>
<sequence>MVAETAPNAQKMKFTKTEAEYNMKSIRFLLLTITTMFLVIASLMIVLGISVYSHYHSFATFYESAKTGWFFTPSVLCVFLGLMLMVVSSFGFFGSLKQSTCMVNLYAFILSLILIVKLIVVILAFTMSTDSMMKYVYIPIQEYVADAEIRDEIDNLQTRLGCCGGYSYSDYMGMDFSNGNFSTVVISLNNNGDHVTMVIPSSCCVNSAEEHCTRMYSTGCKAALVNVLVQNATVIGVLGVSVMFIKLLGVIFALLLARCIRKMKSERALMTWKIKEQMILARQAEEARKTESQGVYIDPSATSVA</sequence>
<reference evidence="1 2" key="1">
    <citation type="journal article" date="2021" name="Front. Genet.">
        <title>Chromosome-Level Genome Assembly Reveals Significant Gene Expansion in the Toll and IMD Signaling Pathways of Dendrolimus kikuchii.</title>
        <authorList>
            <person name="Zhou J."/>
            <person name="Wu P."/>
            <person name="Xiong Z."/>
            <person name="Liu N."/>
            <person name="Zhao N."/>
            <person name="Ji M."/>
            <person name="Qiu Y."/>
            <person name="Yang B."/>
        </authorList>
    </citation>
    <scope>NUCLEOTIDE SEQUENCE [LARGE SCALE GENOMIC DNA]</scope>
    <source>
        <strain evidence="1">Ann1</strain>
    </source>
</reference>
<gene>
    <name evidence="1" type="ORF">K1T71_003728</name>
</gene>